<evidence type="ECO:0000256" key="1">
    <source>
        <dbReference type="ARBA" id="ARBA00023122"/>
    </source>
</evidence>
<dbReference type="InterPro" id="IPR000644">
    <property type="entry name" value="CBS_dom"/>
</dbReference>
<dbReference type="EMBL" id="JABMJE010000030">
    <property type="protein sequence ID" value="NQS77772.1"/>
    <property type="molecule type" value="Genomic_DNA"/>
</dbReference>
<dbReference type="GO" id="GO:0009086">
    <property type="term" value="P:methionine biosynthetic process"/>
    <property type="evidence" value="ECO:0007669"/>
    <property type="project" value="UniProtKB-KW"/>
</dbReference>
<dbReference type="Pfam" id="PF00571">
    <property type="entry name" value="CBS"/>
    <property type="match status" value="2"/>
</dbReference>
<keyword evidence="2" id="KW-0028">Amino-acid biosynthesis</keyword>
<sequence length="187" mass="20775">MMNNNDTIHFETRVPVREVMRSHPTTIDVGETVARAAQTMCRDEVGSCIVLQNNLPIGIVTEEDINCKVVAKDLKPSSIHVSEIMSTPLITIGADKLVGDASAMMVKNRVRRLPVVENQRVIGIVTVRDILTVAAELNELLADLIEINREEEYAMGVCDRCGNMSDNLSRVDNLMLCPVCREEEQLL</sequence>
<feature type="binding site" evidence="4">
    <location>
        <position position="158"/>
    </location>
    <ligand>
        <name>Fe cation</name>
        <dbReference type="ChEBI" id="CHEBI:24875"/>
    </ligand>
</feature>
<organism evidence="7 9">
    <name type="scientific">Methanoculleus bourgensis</name>
    <dbReference type="NCBI Taxonomy" id="83986"/>
    <lineage>
        <taxon>Archaea</taxon>
        <taxon>Methanobacteriati</taxon>
        <taxon>Methanobacteriota</taxon>
        <taxon>Stenosarchaea group</taxon>
        <taxon>Methanomicrobia</taxon>
        <taxon>Methanomicrobiales</taxon>
        <taxon>Methanomicrobiaceae</taxon>
        <taxon>Methanoculleus</taxon>
    </lineage>
</organism>
<dbReference type="PROSITE" id="PS51371">
    <property type="entry name" value="CBS"/>
    <property type="match status" value="2"/>
</dbReference>
<dbReference type="Proteomes" id="UP000737555">
    <property type="component" value="Unassembled WGS sequence"/>
</dbReference>
<dbReference type="GeneID" id="27136774"/>
<dbReference type="Proteomes" id="UP000069850">
    <property type="component" value="Chromosome 1"/>
</dbReference>
<dbReference type="KEGG" id="mema:MMAB1_0759"/>
<dbReference type="AlphaFoldDB" id="A0A0X3BIY6"/>
<feature type="binding site" evidence="4">
    <location>
        <position position="180"/>
    </location>
    <ligand>
        <name>Fe cation</name>
        <dbReference type="ChEBI" id="CHEBI:24875"/>
    </ligand>
</feature>
<feature type="domain" description="ACP-type MB" evidence="6">
    <location>
        <begin position="153"/>
        <end position="187"/>
    </location>
</feature>
<dbReference type="SUPFAM" id="SSF54631">
    <property type="entry name" value="CBS-domain pair"/>
    <property type="match status" value="1"/>
</dbReference>
<reference evidence="7 9" key="1">
    <citation type="submission" date="2016-01" db="EMBL/GenBank/DDBJ databases">
        <authorList>
            <person name="Manzoor S."/>
        </authorList>
    </citation>
    <scope>NUCLEOTIDE SEQUENCE [LARGE SCALE GENOMIC DNA]</scope>
    <source>
        <strain evidence="7">Methanoculleus sp MAB1</strain>
    </source>
</reference>
<dbReference type="PANTHER" id="PTHR43080:SF2">
    <property type="entry name" value="CBS DOMAIN-CONTAINING PROTEIN"/>
    <property type="match status" value="1"/>
</dbReference>
<feature type="binding site" evidence="4">
    <location>
        <position position="161"/>
    </location>
    <ligand>
        <name>Fe cation</name>
        <dbReference type="ChEBI" id="CHEBI:24875"/>
    </ligand>
</feature>
<feature type="binding site" evidence="4">
    <location>
        <position position="177"/>
    </location>
    <ligand>
        <name>Fe cation</name>
        <dbReference type="ChEBI" id="CHEBI:24875"/>
    </ligand>
</feature>
<dbReference type="RefSeq" id="WP_062262102.1">
    <property type="nucleotide sequence ID" value="NZ_DAIMMY010000042.1"/>
</dbReference>
<dbReference type="OrthoDB" id="43333at2157"/>
<evidence type="ECO:0000313" key="8">
    <source>
        <dbReference type="EMBL" id="NQS77772.1"/>
    </source>
</evidence>
<evidence type="ECO:0000259" key="6">
    <source>
        <dbReference type="PROSITE" id="PS51901"/>
    </source>
</evidence>
<dbReference type="SMART" id="SM00116">
    <property type="entry name" value="CBS"/>
    <property type="match status" value="2"/>
</dbReference>
<evidence type="ECO:0000256" key="2">
    <source>
        <dbReference type="ARBA" id="ARBA00023167"/>
    </source>
</evidence>
<feature type="binding site" evidence="4">
    <location>
        <position position="161"/>
    </location>
    <ligand>
        <name>Zn(2+)</name>
        <dbReference type="ChEBI" id="CHEBI:29105"/>
    </ligand>
</feature>
<accession>A0A0X3BIY6</accession>
<dbReference type="EMBL" id="LT158599">
    <property type="protein sequence ID" value="CVK31973.1"/>
    <property type="molecule type" value="Genomic_DNA"/>
</dbReference>
<feature type="binding site" evidence="4">
    <location>
        <position position="177"/>
    </location>
    <ligand>
        <name>Zn(2+)</name>
        <dbReference type="ChEBI" id="CHEBI:29105"/>
    </ligand>
</feature>
<dbReference type="Gene3D" id="3.10.580.10">
    <property type="entry name" value="CBS-domain"/>
    <property type="match status" value="1"/>
</dbReference>
<feature type="binding site" evidence="4">
    <location>
        <position position="158"/>
    </location>
    <ligand>
        <name>Zn(2+)</name>
        <dbReference type="ChEBI" id="CHEBI:29105"/>
    </ligand>
</feature>
<reference evidence="8" key="2">
    <citation type="submission" date="2020-05" db="EMBL/GenBank/DDBJ databases">
        <title>The first insight into the ecology of ammonia-tolerant syntrophic propionate oxidizing bacteria.</title>
        <authorList>
            <person name="Singh A."/>
            <person name="Schnurer A."/>
            <person name="Westerholm M."/>
        </authorList>
    </citation>
    <scope>NUCLEOTIDE SEQUENCE</scope>
    <source>
        <strain evidence="8">MAG54</strain>
    </source>
</reference>
<keyword evidence="1 3" id="KW-0129">CBS domain</keyword>
<name>A0A0X3BIY6_9EURY</name>
<feature type="domain" description="CBS" evidence="5">
    <location>
        <begin position="20"/>
        <end position="77"/>
    </location>
</feature>
<feature type="binding site" evidence="4">
    <location>
        <position position="180"/>
    </location>
    <ligand>
        <name>Zn(2+)</name>
        <dbReference type="ChEBI" id="CHEBI:29105"/>
    </ligand>
</feature>
<evidence type="ECO:0000256" key="3">
    <source>
        <dbReference type="PROSITE-ProRule" id="PRU00703"/>
    </source>
</evidence>
<dbReference type="PROSITE" id="PS51901">
    <property type="entry name" value="ACP_MB"/>
    <property type="match status" value="1"/>
</dbReference>
<dbReference type="GO" id="GO:0046872">
    <property type="term" value="F:metal ion binding"/>
    <property type="evidence" value="ECO:0007669"/>
    <property type="project" value="UniProtKB-KW"/>
</dbReference>
<evidence type="ECO:0000313" key="7">
    <source>
        <dbReference type="EMBL" id="CVK31973.1"/>
    </source>
</evidence>
<dbReference type="InterPro" id="IPR046342">
    <property type="entry name" value="CBS_dom_sf"/>
</dbReference>
<dbReference type="InterPro" id="IPR044065">
    <property type="entry name" value="ACP_MB"/>
</dbReference>
<proteinExistence type="predicted"/>
<keyword evidence="4" id="KW-0408">Iron</keyword>
<evidence type="ECO:0000259" key="5">
    <source>
        <dbReference type="PROSITE" id="PS51371"/>
    </source>
</evidence>
<keyword evidence="2" id="KW-0486">Methionine biosynthesis</keyword>
<protein>
    <submittedName>
        <fullName evidence="8">CBS domain-containing protein</fullName>
    </submittedName>
</protein>
<evidence type="ECO:0000313" key="9">
    <source>
        <dbReference type="Proteomes" id="UP000069850"/>
    </source>
</evidence>
<dbReference type="PANTHER" id="PTHR43080">
    <property type="entry name" value="CBS DOMAIN-CONTAINING PROTEIN CBSX3, MITOCHONDRIAL"/>
    <property type="match status" value="1"/>
</dbReference>
<gene>
    <name evidence="8" type="ORF">HQQ74_03480</name>
    <name evidence="7" type="ORF">MMAB1_0759</name>
</gene>
<evidence type="ECO:0000256" key="4">
    <source>
        <dbReference type="PROSITE-ProRule" id="PRU01249"/>
    </source>
</evidence>
<feature type="domain" description="CBS" evidence="5">
    <location>
        <begin position="85"/>
        <end position="140"/>
    </location>
</feature>
<keyword evidence="4" id="KW-0862">Zinc</keyword>
<dbReference type="InterPro" id="IPR051257">
    <property type="entry name" value="Diverse_CBS-Domain"/>
</dbReference>
<keyword evidence="4" id="KW-0479">Metal-binding</keyword>